<dbReference type="PANTHER" id="PTHR12236:SF76">
    <property type="entry name" value="ADULT-SPECIFIC CUTICULAR PROTEIN ACP-20-LIKE PROTEIN"/>
    <property type="match status" value="1"/>
</dbReference>
<dbReference type="PANTHER" id="PTHR12236">
    <property type="entry name" value="STRUCTURAL CONTITUENT OF CUTICLE"/>
    <property type="match status" value="1"/>
</dbReference>
<dbReference type="STRING" id="7370.A0A1I8MYQ9"/>
<dbReference type="InterPro" id="IPR000618">
    <property type="entry name" value="Insect_cuticle"/>
</dbReference>
<keyword evidence="3" id="KW-0732">Signal</keyword>
<dbReference type="GO" id="GO:0005615">
    <property type="term" value="C:extracellular space"/>
    <property type="evidence" value="ECO:0007669"/>
    <property type="project" value="TreeGrafter"/>
</dbReference>
<protein>
    <recommendedName>
        <fullName evidence="5">Cuticle protein</fullName>
    </recommendedName>
</protein>
<keyword evidence="1 2" id="KW-0193">Cuticle</keyword>
<reference evidence="4" key="1">
    <citation type="submission" date="2020-05" db="UniProtKB">
        <authorList>
            <consortium name="EnsemblMetazoa"/>
        </authorList>
    </citation>
    <scope>IDENTIFICATION</scope>
    <source>
        <strain evidence="4">Aabys</strain>
    </source>
</reference>
<feature type="chain" id="PRO_5044561087" description="Cuticle protein" evidence="3">
    <location>
        <begin position="19"/>
        <end position="181"/>
    </location>
</feature>
<dbReference type="PROSITE" id="PS51155">
    <property type="entry name" value="CHIT_BIND_RR_2"/>
    <property type="match status" value="1"/>
</dbReference>
<dbReference type="GO" id="GO:0042302">
    <property type="term" value="F:structural constituent of cuticle"/>
    <property type="evidence" value="ECO:0007669"/>
    <property type="project" value="UniProtKB-UniRule"/>
</dbReference>
<dbReference type="PROSITE" id="PS00233">
    <property type="entry name" value="CHIT_BIND_RR_1"/>
    <property type="match status" value="1"/>
</dbReference>
<dbReference type="InterPro" id="IPR051217">
    <property type="entry name" value="Insect_Cuticle_Struc_Prot"/>
</dbReference>
<dbReference type="VEuPathDB" id="VectorBase:MDOA009777"/>
<evidence type="ECO:0000313" key="4">
    <source>
        <dbReference type="EnsemblMetazoa" id="MDOA009777-PA"/>
    </source>
</evidence>
<sequence length="181" mass="19152">MKFLSLCSFLALSGLAAAGSLHHGGASSYSTVVNHGESYHGHGWSGHGANSYSHVEAGQGHGGVAYGHGGAAGYGHGGDDHHSYPRYDFEYGVQDSKTGDVKDQWEHRDGDQVKGSYTLKEADGTTRVVDYHADDHHGFNAVVTKLGAASHPETYHQHGGAYGDHGYGHGHASSYAKVKLH</sequence>
<dbReference type="PRINTS" id="PR00947">
    <property type="entry name" value="CUTICLE"/>
</dbReference>
<dbReference type="AlphaFoldDB" id="A0A1I8MYQ9"/>
<accession>A0A1I8MYQ9</accession>
<gene>
    <name evidence="4" type="primary">101894610</name>
</gene>
<name>A0A1I8MYQ9_MUSDO</name>
<evidence type="ECO:0008006" key="5">
    <source>
        <dbReference type="Google" id="ProtNLM"/>
    </source>
</evidence>
<dbReference type="InterPro" id="IPR031311">
    <property type="entry name" value="CHIT_BIND_RR_consensus"/>
</dbReference>
<dbReference type="EnsemblMetazoa" id="MDOA009777-RA">
    <property type="protein sequence ID" value="MDOA009777-PA"/>
    <property type="gene ID" value="MDOA009777"/>
</dbReference>
<organism evidence="4">
    <name type="scientific">Musca domestica</name>
    <name type="common">House fly</name>
    <dbReference type="NCBI Taxonomy" id="7370"/>
    <lineage>
        <taxon>Eukaryota</taxon>
        <taxon>Metazoa</taxon>
        <taxon>Ecdysozoa</taxon>
        <taxon>Arthropoda</taxon>
        <taxon>Hexapoda</taxon>
        <taxon>Insecta</taxon>
        <taxon>Pterygota</taxon>
        <taxon>Neoptera</taxon>
        <taxon>Endopterygota</taxon>
        <taxon>Diptera</taxon>
        <taxon>Brachycera</taxon>
        <taxon>Muscomorpha</taxon>
        <taxon>Muscoidea</taxon>
        <taxon>Muscidae</taxon>
        <taxon>Musca</taxon>
    </lineage>
</organism>
<dbReference type="GO" id="GO:0031012">
    <property type="term" value="C:extracellular matrix"/>
    <property type="evidence" value="ECO:0007669"/>
    <property type="project" value="TreeGrafter"/>
</dbReference>
<evidence type="ECO:0000256" key="1">
    <source>
        <dbReference type="ARBA" id="ARBA00022460"/>
    </source>
</evidence>
<dbReference type="VEuPathDB" id="VectorBase:MDOMA2_007332"/>
<feature type="signal peptide" evidence="3">
    <location>
        <begin position="1"/>
        <end position="18"/>
    </location>
</feature>
<evidence type="ECO:0000256" key="3">
    <source>
        <dbReference type="SAM" id="SignalP"/>
    </source>
</evidence>
<dbReference type="eggNOG" id="ENOG502SGA3">
    <property type="taxonomic scope" value="Eukaryota"/>
</dbReference>
<dbReference type="Pfam" id="PF00379">
    <property type="entry name" value="Chitin_bind_4"/>
    <property type="match status" value="1"/>
</dbReference>
<proteinExistence type="predicted"/>
<evidence type="ECO:0000256" key="2">
    <source>
        <dbReference type="PROSITE-ProRule" id="PRU00497"/>
    </source>
</evidence>